<proteinExistence type="predicted"/>
<evidence type="ECO:0000313" key="8">
    <source>
        <dbReference type="EMBL" id="BAJ50884.1"/>
    </source>
</evidence>
<dbReference type="PANTHER" id="PTHR34857">
    <property type="entry name" value="SLL0384 PROTEIN"/>
    <property type="match status" value="1"/>
</dbReference>
<evidence type="ECO:0000256" key="4">
    <source>
        <dbReference type="ARBA" id="ARBA00022989"/>
    </source>
</evidence>
<dbReference type="KEGG" id="csu:CSUB_C1032"/>
<sequence length="269" mass="30553">MLADRTPLHLADGRTKFIYFIWVSLLAYIFYDYILTLVFLVVNVTLAFIGRVARQVILPLILVVLPWMGFAIPILSLPLGFPWNQTVVYRLTIFGLELPVYLEGLAWGFTWPLRIGVTISAALLFYLTTQQTALIAMLFRFRVPFKFIYMVAATLQFIPLMADEVRSIYQAQLARGLRTDVNLVKKLSNFVRLLVPLTLSSLGKVQTRAIALESRGFSAPVAKTVMYDIRFKTVDYVFFGCMAAATVFLAYIYATKGYSPFVHLKYLIG</sequence>
<organism evidence="7 9">
    <name type="scientific">Caldiarchaeum subterraneum</name>
    <dbReference type="NCBI Taxonomy" id="311458"/>
    <lineage>
        <taxon>Archaea</taxon>
        <taxon>Nitrososphaerota</taxon>
        <taxon>Candidatus Caldarchaeales</taxon>
        <taxon>Candidatus Caldarchaeaceae</taxon>
        <taxon>Candidatus Caldarchaeum</taxon>
    </lineage>
</organism>
<evidence type="ECO:0000256" key="2">
    <source>
        <dbReference type="ARBA" id="ARBA00022475"/>
    </source>
</evidence>
<reference evidence="7 9" key="1">
    <citation type="journal article" date="2005" name="Environ. Microbiol.">
        <title>Genetic and functional properties of uncultivated thermophilic crenarchaeotes from a subsurface gold mine as revealed by analysis of genome fragments.</title>
        <authorList>
            <person name="Nunoura T."/>
            <person name="Hirayama H."/>
            <person name="Takami H."/>
            <person name="Oida H."/>
            <person name="Nishi S."/>
            <person name="Shimamura S."/>
            <person name="Suzuki Y."/>
            <person name="Inagaki F."/>
            <person name="Takai K."/>
            <person name="Nealson K.H."/>
            <person name="Horikoshi K."/>
        </authorList>
    </citation>
    <scope>NUCLEOTIDE SEQUENCE [LARGE SCALE GENOMIC DNA]</scope>
</reference>
<protein>
    <submittedName>
        <fullName evidence="7">Cobalt/nickel ABC transporter permease</fullName>
    </submittedName>
</protein>
<feature type="transmembrane region" description="Helical" evidence="6">
    <location>
        <begin position="20"/>
        <end position="49"/>
    </location>
</feature>
<dbReference type="InterPro" id="IPR051611">
    <property type="entry name" value="ECF_transporter_component"/>
</dbReference>
<reference evidence="7 9" key="2">
    <citation type="journal article" date="2011" name="Nucleic Acids Res.">
        <title>Insights into the evolution of Archaea and eukaryotic protein modifier systems revealed by the genome of a novel archaeal group.</title>
        <authorList>
            <person name="Nunoura T."/>
            <person name="Takaki Y."/>
            <person name="Kakuta J."/>
            <person name="Nishi S."/>
            <person name="Sugahara J."/>
            <person name="Kazama H."/>
            <person name="Chee G."/>
            <person name="Hattori M."/>
            <person name="Kanai A."/>
            <person name="Atomi H."/>
            <person name="Takai K."/>
            <person name="Takami H."/>
        </authorList>
    </citation>
    <scope>NUCLEOTIDE SEQUENCE [LARGE SCALE GENOMIC DNA]</scope>
</reference>
<dbReference type="CDD" id="cd16914">
    <property type="entry name" value="EcfT"/>
    <property type="match status" value="1"/>
</dbReference>
<name>E6N732_CALS0</name>
<keyword evidence="3 6" id="KW-0812">Transmembrane</keyword>
<dbReference type="AlphaFoldDB" id="E6N732"/>
<evidence type="ECO:0000256" key="3">
    <source>
        <dbReference type="ARBA" id="ARBA00022692"/>
    </source>
</evidence>
<dbReference type="Pfam" id="PF02361">
    <property type="entry name" value="CbiQ"/>
    <property type="match status" value="1"/>
</dbReference>
<dbReference type="Proteomes" id="UP000008120">
    <property type="component" value="Chromosome"/>
</dbReference>
<evidence type="ECO:0000313" key="7">
    <source>
        <dbReference type="EMBL" id="BAJ48101.1"/>
    </source>
</evidence>
<dbReference type="STRING" id="311458.CSUB_C1032"/>
<keyword evidence="2" id="KW-1003">Cell membrane</keyword>
<evidence type="ECO:0000313" key="9">
    <source>
        <dbReference type="Proteomes" id="UP000008120"/>
    </source>
</evidence>
<dbReference type="EMBL" id="BA000048">
    <property type="protein sequence ID" value="BAJ50884.1"/>
    <property type="molecule type" value="Genomic_DNA"/>
</dbReference>
<evidence type="ECO:0000256" key="6">
    <source>
        <dbReference type="SAM" id="Phobius"/>
    </source>
</evidence>
<feature type="transmembrane region" description="Helical" evidence="6">
    <location>
        <begin position="236"/>
        <end position="254"/>
    </location>
</feature>
<dbReference type="BioCyc" id="CCAL311458:G131R-1039-MONOMER"/>
<comment type="subcellular location">
    <subcellularLocation>
        <location evidence="1">Membrane</location>
        <topology evidence="1">Multi-pass membrane protein</topology>
    </subcellularLocation>
</comment>
<feature type="transmembrane region" description="Helical" evidence="6">
    <location>
        <begin position="56"/>
        <end position="75"/>
    </location>
</feature>
<evidence type="ECO:0000256" key="5">
    <source>
        <dbReference type="ARBA" id="ARBA00023136"/>
    </source>
</evidence>
<gene>
    <name evidence="8" type="ORF">CSUB_C1032</name>
    <name evidence="7" type="ORF">HGMM_F28A01C14</name>
</gene>
<dbReference type="PANTHER" id="PTHR34857:SF2">
    <property type="entry name" value="SLL0384 PROTEIN"/>
    <property type="match status" value="1"/>
</dbReference>
<keyword evidence="4 6" id="KW-1133">Transmembrane helix</keyword>
<evidence type="ECO:0000256" key="1">
    <source>
        <dbReference type="ARBA" id="ARBA00004141"/>
    </source>
</evidence>
<dbReference type="EMBL" id="AP011854">
    <property type="protein sequence ID" value="BAJ48101.1"/>
    <property type="molecule type" value="Genomic_DNA"/>
</dbReference>
<dbReference type="InterPro" id="IPR003339">
    <property type="entry name" value="ABC/ECF_trnsptr_transmembrane"/>
</dbReference>
<accession>E6N732</accession>
<dbReference type="GO" id="GO:0005886">
    <property type="term" value="C:plasma membrane"/>
    <property type="evidence" value="ECO:0007669"/>
    <property type="project" value="UniProtKB-ARBA"/>
</dbReference>
<keyword evidence="5 6" id="KW-0472">Membrane</keyword>